<evidence type="ECO:0000256" key="5">
    <source>
        <dbReference type="ARBA" id="ARBA00024867"/>
    </source>
</evidence>
<dbReference type="GO" id="GO:0005829">
    <property type="term" value="C:cytosol"/>
    <property type="evidence" value="ECO:0007669"/>
    <property type="project" value="TreeGrafter"/>
</dbReference>
<feature type="domain" description="Response regulatory" evidence="8">
    <location>
        <begin position="6"/>
        <end position="119"/>
    </location>
</feature>
<sequence>MDRKAKILIIEDDQEIRRELNTYLSREGYETAALESFADTAAQALKAEPDLILLDVNLPGASGLRVCEEIRKVSQVPVIFVTGNNTSMDELNCILRGGDDYVAKPYQLPVLLARIGAVLRRTMGRKDGTEARLEYKGVVLDAAAAQISRGDAKCALTKNELKILYCLYEHQGEIVSREDILDYLWDHEVFIDDNTLSVHVTRIRNKLKEIGAPDFIKTRRGLGYCI</sequence>
<keyword evidence="3 7" id="KW-0238">DNA-binding</keyword>
<dbReference type="GO" id="GO:0032993">
    <property type="term" value="C:protein-DNA complex"/>
    <property type="evidence" value="ECO:0007669"/>
    <property type="project" value="TreeGrafter"/>
</dbReference>
<dbReference type="GO" id="GO:0006355">
    <property type="term" value="P:regulation of DNA-templated transcription"/>
    <property type="evidence" value="ECO:0007669"/>
    <property type="project" value="InterPro"/>
</dbReference>
<accession>A0A9D2PNM6</accession>
<comment type="caution">
    <text evidence="10">The sequence shown here is derived from an EMBL/GenBank/DDBJ whole genome shotgun (WGS) entry which is preliminary data.</text>
</comment>
<name>A0A9D2PNM6_9FIRM</name>
<comment type="function">
    <text evidence="5">May play the central regulatory role in sporulation. It may be an element of the effector pathway responsible for the activation of sporulation genes in response to nutritional stress. Spo0A may act in concert with spo0H (a sigma factor) to control the expression of some genes that are critical to the sporulation process.</text>
</comment>
<reference evidence="10" key="1">
    <citation type="journal article" date="2021" name="PeerJ">
        <title>Extensive microbial diversity within the chicken gut microbiome revealed by metagenomics and culture.</title>
        <authorList>
            <person name="Gilroy R."/>
            <person name="Ravi A."/>
            <person name="Getino M."/>
            <person name="Pursley I."/>
            <person name="Horton D.L."/>
            <person name="Alikhan N.F."/>
            <person name="Baker D."/>
            <person name="Gharbi K."/>
            <person name="Hall N."/>
            <person name="Watson M."/>
            <person name="Adriaenssens E.M."/>
            <person name="Foster-Nyarko E."/>
            <person name="Jarju S."/>
            <person name="Secka A."/>
            <person name="Antonio M."/>
            <person name="Oren A."/>
            <person name="Chaudhuri R.R."/>
            <person name="La Ragione R."/>
            <person name="Hildebrand F."/>
            <person name="Pallen M.J."/>
        </authorList>
    </citation>
    <scope>NUCLEOTIDE SEQUENCE</scope>
    <source>
        <strain evidence="10">ChiBcec2-3848</strain>
    </source>
</reference>
<dbReference type="InterPro" id="IPR016032">
    <property type="entry name" value="Sig_transdc_resp-reg_C-effctor"/>
</dbReference>
<evidence type="ECO:0000256" key="6">
    <source>
        <dbReference type="PROSITE-ProRule" id="PRU00169"/>
    </source>
</evidence>
<keyword evidence="2" id="KW-0805">Transcription regulation</keyword>
<dbReference type="Pfam" id="PF00486">
    <property type="entry name" value="Trans_reg_C"/>
    <property type="match status" value="1"/>
</dbReference>
<dbReference type="SUPFAM" id="SSF52172">
    <property type="entry name" value="CheY-like"/>
    <property type="match status" value="1"/>
</dbReference>
<evidence type="ECO:0000313" key="10">
    <source>
        <dbReference type="EMBL" id="HJC64357.1"/>
    </source>
</evidence>
<keyword evidence="6" id="KW-0597">Phosphoprotein</keyword>
<dbReference type="InterPro" id="IPR001867">
    <property type="entry name" value="OmpR/PhoB-type_DNA-bd"/>
</dbReference>
<dbReference type="CDD" id="cd00383">
    <property type="entry name" value="trans_reg_C"/>
    <property type="match status" value="1"/>
</dbReference>
<dbReference type="Gene3D" id="3.40.50.2300">
    <property type="match status" value="1"/>
</dbReference>
<dbReference type="Proteomes" id="UP000823886">
    <property type="component" value="Unassembled WGS sequence"/>
</dbReference>
<evidence type="ECO:0000256" key="7">
    <source>
        <dbReference type="PROSITE-ProRule" id="PRU01091"/>
    </source>
</evidence>
<dbReference type="GO" id="GO:0000156">
    <property type="term" value="F:phosphorelay response regulator activity"/>
    <property type="evidence" value="ECO:0007669"/>
    <property type="project" value="TreeGrafter"/>
</dbReference>
<dbReference type="Pfam" id="PF00072">
    <property type="entry name" value="Response_reg"/>
    <property type="match status" value="1"/>
</dbReference>
<dbReference type="PROSITE" id="PS50110">
    <property type="entry name" value="RESPONSE_REGULATORY"/>
    <property type="match status" value="1"/>
</dbReference>
<evidence type="ECO:0000256" key="1">
    <source>
        <dbReference type="ARBA" id="ARBA00018672"/>
    </source>
</evidence>
<gene>
    <name evidence="10" type="ORF">H9753_12200</name>
</gene>
<dbReference type="Gene3D" id="1.10.10.10">
    <property type="entry name" value="Winged helix-like DNA-binding domain superfamily/Winged helix DNA-binding domain"/>
    <property type="match status" value="1"/>
</dbReference>
<dbReference type="InterPro" id="IPR001789">
    <property type="entry name" value="Sig_transdc_resp-reg_receiver"/>
</dbReference>
<evidence type="ECO:0000256" key="3">
    <source>
        <dbReference type="ARBA" id="ARBA00023125"/>
    </source>
</evidence>
<dbReference type="InterPro" id="IPR036388">
    <property type="entry name" value="WH-like_DNA-bd_sf"/>
</dbReference>
<evidence type="ECO:0000256" key="2">
    <source>
        <dbReference type="ARBA" id="ARBA00023015"/>
    </source>
</evidence>
<protein>
    <recommendedName>
        <fullName evidence="1">Stage 0 sporulation protein A homolog</fullName>
    </recommendedName>
</protein>
<evidence type="ECO:0000256" key="4">
    <source>
        <dbReference type="ARBA" id="ARBA00023163"/>
    </source>
</evidence>
<dbReference type="EMBL" id="DWVZ01000163">
    <property type="protein sequence ID" value="HJC64357.1"/>
    <property type="molecule type" value="Genomic_DNA"/>
</dbReference>
<dbReference type="GO" id="GO:0000976">
    <property type="term" value="F:transcription cis-regulatory region binding"/>
    <property type="evidence" value="ECO:0007669"/>
    <property type="project" value="TreeGrafter"/>
</dbReference>
<dbReference type="InterPro" id="IPR039420">
    <property type="entry name" value="WalR-like"/>
</dbReference>
<dbReference type="SMART" id="SM00448">
    <property type="entry name" value="REC"/>
    <property type="match status" value="1"/>
</dbReference>
<keyword evidence="4" id="KW-0804">Transcription</keyword>
<dbReference type="AlphaFoldDB" id="A0A9D2PNM6"/>
<feature type="domain" description="OmpR/PhoB-type" evidence="9">
    <location>
        <begin position="130"/>
        <end position="226"/>
    </location>
</feature>
<evidence type="ECO:0000313" key="11">
    <source>
        <dbReference type="Proteomes" id="UP000823886"/>
    </source>
</evidence>
<dbReference type="SUPFAM" id="SSF46894">
    <property type="entry name" value="C-terminal effector domain of the bipartite response regulators"/>
    <property type="match status" value="1"/>
</dbReference>
<dbReference type="PANTHER" id="PTHR48111">
    <property type="entry name" value="REGULATOR OF RPOS"/>
    <property type="match status" value="1"/>
</dbReference>
<organism evidence="10 11">
    <name type="scientific">Candidatus Blautia merdavium</name>
    <dbReference type="NCBI Taxonomy" id="2838494"/>
    <lineage>
        <taxon>Bacteria</taxon>
        <taxon>Bacillati</taxon>
        <taxon>Bacillota</taxon>
        <taxon>Clostridia</taxon>
        <taxon>Lachnospirales</taxon>
        <taxon>Lachnospiraceae</taxon>
        <taxon>Blautia</taxon>
    </lineage>
</organism>
<dbReference type="InterPro" id="IPR011006">
    <property type="entry name" value="CheY-like_superfamily"/>
</dbReference>
<dbReference type="PANTHER" id="PTHR48111:SF43">
    <property type="entry name" value="STAGE 0 SPORULATION PROTEIN A HOMOLOG"/>
    <property type="match status" value="1"/>
</dbReference>
<feature type="DNA-binding region" description="OmpR/PhoB-type" evidence="7">
    <location>
        <begin position="130"/>
        <end position="226"/>
    </location>
</feature>
<evidence type="ECO:0000259" key="9">
    <source>
        <dbReference type="PROSITE" id="PS51755"/>
    </source>
</evidence>
<proteinExistence type="predicted"/>
<dbReference type="PROSITE" id="PS51755">
    <property type="entry name" value="OMPR_PHOB"/>
    <property type="match status" value="1"/>
</dbReference>
<dbReference type="SMART" id="SM00862">
    <property type="entry name" value="Trans_reg_C"/>
    <property type="match status" value="1"/>
</dbReference>
<feature type="modified residue" description="4-aspartylphosphate" evidence="6">
    <location>
        <position position="55"/>
    </location>
</feature>
<reference evidence="10" key="2">
    <citation type="submission" date="2021-04" db="EMBL/GenBank/DDBJ databases">
        <authorList>
            <person name="Gilroy R."/>
        </authorList>
    </citation>
    <scope>NUCLEOTIDE SEQUENCE</scope>
    <source>
        <strain evidence="10">ChiBcec2-3848</strain>
    </source>
</reference>
<evidence type="ECO:0000259" key="8">
    <source>
        <dbReference type="PROSITE" id="PS50110"/>
    </source>
</evidence>